<dbReference type="EMBL" id="BK067783">
    <property type="protein sequence ID" value="DBA51736.1"/>
    <property type="molecule type" value="Genomic_DNA"/>
</dbReference>
<sequence length="167" mass="19759">MTSHLNGDEIKRIRTELREKHGEVCTRCSKTPRDLNVPNLECHEVKYERPLRIENFAFLCHGCNRLKELRKNEIMNRELSASHKKNIESKPLFERWLRTTLQENNHHYLMSEVIASGSYVSDCNVMTVKRWLESLTSRAAPYCIAPNEYGRMHVWEREFVPSKEDLI</sequence>
<reference evidence="1" key="2">
    <citation type="submission" date="2024-03" db="EMBL/GenBank/DDBJ databases">
        <authorList>
            <person name="Ni Y."/>
            <person name="Xu T."/>
            <person name="Yan S."/>
            <person name="Chen L."/>
            <person name="Wang Y."/>
        </authorList>
    </citation>
    <scope>NUCLEOTIDE SEQUENCE</scope>
    <source>
        <strain evidence="2">NTT1</strain>
        <strain evidence="1">NTT2</strain>
    </source>
</reference>
<evidence type="ECO:0000313" key="1">
    <source>
        <dbReference type="EMBL" id="DBA51736.1"/>
    </source>
</evidence>
<dbReference type="EMBL" id="BK067791">
    <property type="protein sequence ID" value="DBA52165.1"/>
    <property type="molecule type" value="Genomic_DNA"/>
</dbReference>
<proteinExistence type="predicted"/>
<evidence type="ECO:0000313" key="2">
    <source>
        <dbReference type="EMBL" id="DBA52165.1"/>
    </source>
</evidence>
<accession>A0AAT9J991</accession>
<reference evidence="1" key="1">
    <citation type="journal article" date="2024" name="Environ. Microbiol. Rep.">
        <title>Hiding in plain sight: The discovery of complete genomes of 11 hypothetical spindle-shaped viruses that putatively infect mesophilic ammonia-oxidizing archaea.</title>
        <authorList>
            <person name="Ni Y."/>
            <person name="Xu T."/>
            <person name="Yan S."/>
            <person name="Chen L."/>
            <person name="Wang Y."/>
        </authorList>
    </citation>
    <scope>NUCLEOTIDE SEQUENCE</scope>
    <source>
        <strain evidence="2">NTT1</strain>
        <strain evidence="1">NTT2</strain>
    </source>
</reference>
<protein>
    <submittedName>
        <fullName evidence="2">ORF24</fullName>
    </submittedName>
    <submittedName>
        <fullName evidence="1">ORF37</fullName>
    </submittedName>
</protein>
<organism evidence="1">
    <name type="scientific">Nitrosopumilaceae spindle-shaped virus</name>
    <dbReference type="NCBI Taxonomy" id="3065433"/>
    <lineage>
        <taxon>Viruses</taxon>
    </lineage>
</organism>
<name>A0AAT9J991_9VIRU</name>